<comment type="caution">
    <text evidence="3">The sequence shown here is derived from an EMBL/GenBank/DDBJ whole genome shotgun (WGS) entry which is preliminary data.</text>
</comment>
<evidence type="ECO:0000256" key="2">
    <source>
        <dbReference type="SAM" id="SignalP"/>
    </source>
</evidence>
<organism evidence="3 4">
    <name type="scientific">Bifidobacterium avesanii</name>
    <dbReference type="NCBI Taxonomy" id="1798157"/>
    <lineage>
        <taxon>Bacteria</taxon>
        <taxon>Bacillati</taxon>
        <taxon>Actinomycetota</taxon>
        <taxon>Actinomycetes</taxon>
        <taxon>Bifidobacteriales</taxon>
        <taxon>Bifidobacteriaceae</taxon>
        <taxon>Bifidobacterium</taxon>
    </lineage>
</organism>
<dbReference type="AlphaFoldDB" id="A0A7K3TFC2"/>
<dbReference type="RefSeq" id="WP_152349876.1">
    <property type="nucleotide sequence ID" value="NZ_WBSN01000003.1"/>
</dbReference>
<proteinExistence type="predicted"/>
<gene>
    <name evidence="3" type="ORF">GFD22_01715</name>
</gene>
<reference evidence="3 4" key="1">
    <citation type="submission" date="2019-10" db="EMBL/GenBank/DDBJ databases">
        <title>Bifidobacterium from non-human primates.</title>
        <authorList>
            <person name="Modesto M."/>
        </authorList>
    </citation>
    <scope>NUCLEOTIDE SEQUENCE [LARGE SCALE GENOMIC DNA]</scope>
    <source>
        <strain evidence="3 4">TREC</strain>
    </source>
</reference>
<keyword evidence="4" id="KW-1185">Reference proteome</keyword>
<protein>
    <recommendedName>
        <fullName evidence="5">Lipoprotein</fullName>
    </recommendedName>
</protein>
<evidence type="ECO:0000256" key="1">
    <source>
        <dbReference type="SAM" id="MobiDB-lite"/>
    </source>
</evidence>
<feature type="signal peptide" evidence="2">
    <location>
        <begin position="1"/>
        <end position="21"/>
    </location>
</feature>
<feature type="region of interest" description="Disordered" evidence="1">
    <location>
        <begin position="183"/>
        <end position="224"/>
    </location>
</feature>
<evidence type="ECO:0008006" key="5">
    <source>
        <dbReference type="Google" id="ProtNLM"/>
    </source>
</evidence>
<feature type="chain" id="PRO_5039204602" description="Lipoprotein" evidence="2">
    <location>
        <begin position="22"/>
        <end position="224"/>
    </location>
</feature>
<sequence length="224" mass="24055">MRRTVAVMGILAMLMPLVSLTACGSGAGASSADGSGRASAALPKDVSYSREADVAQYRADLDALAKRTGNDFLSAIIADNTITADEMNEAKRRMQQCYSDLGYKAVQTDDSGGIVVVRADGGDVRNDGNALTAADKRCQTDSGYAMLTGIYFNAVRNPDRLDLVPYTVRCLIDHGIVDPSYTVQDYQRDSQNRNGPYKVQDEDPEGTQGRQVTQCGRDPLGKLG</sequence>
<evidence type="ECO:0000313" key="3">
    <source>
        <dbReference type="EMBL" id="NEG77722.1"/>
    </source>
</evidence>
<dbReference type="PROSITE" id="PS51257">
    <property type="entry name" value="PROKAR_LIPOPROTEIN"/>
    <property type="match status" value="1"/>
</dbReference>
<dbReference type="Proteomes" id="UP000469763">
    <property type="component" value="Unassembled WGS sequence"/>
</dbReference>
<dbReference type="OrthoDB" id="3231076at2"/>
<dbReference type="EMBL" id="WHZY01000002">
    <property type="protein sequence ID" value="NEG77722.1"/>
    <property type="molecule type" value="Genomic_DNA"/>
</dbReference>
<evidence type="ECO:0000313" key="4">
    <source>
        <dbReference type="Proteomes" id="UP000469763"/>
    </source>
</evidence>
<name>A0A7K3TFC2_9BIFI</name>
<accession>A0A7K3TFC2</accession>
<keyword evidence="2" id="KW-0732">Signal</keyword>